<evidence type="ECO:0000313" key="1">
    <source>
        <dbReference type="EMBL" id="HIX45770.1"/>
    </source>
</evidence>
<name>A0A9D1VRP8_9BACT</name>
<proteinExistence type="predicted"/>
<protein>
    <submittedName>
        <fullName evidence="1">DUF4831 family protein</fullName>
    </submittedName>
</protein>
<evidence type="ECO:0000313" key="2">
    <source>
        <dbReference type="Proteomes" id="UP000824246"/>
    </source>
</evidence>
<dbReference type="InterPro" id="IPR032265">
    <property type="entry name" value="DUF4831"/>
</dbReference>
<comment type="caution">
    <text evidence="1">The sequence shown here is derived from an EMBL/GenBank/DDBJ whole genome shotgun (WGS) entry which is preliminary data.</text>
</comment>
<sequence>TVCKAGPYYKYAKKYLGVTDIVTEDSETWAIERVCMVPRGIADTENRYQLTFKSGQTPYIYVNPDGLIYSINAEPEIADLSCPPVAPDEPDSIDVSKVFSEELLMSGSIAKMAEVAAKQIYRIRESRLDLLTGDVDKMPADGDSFKLIIAQLDAQEAALTALFLGTKSVERVVKRVEYCPEDDVESEILFRFSDFLGFVDADDLSGAPVSISVTVTEKGEYPVDNKGNIVELPKKALAYTIPGKAVIAISYDGRTYVEEELPIAQLGVVYGLDSSWFVDKKAPANAVFDATTGALLRLGK</sequence>
<dbReference type="Proteomes" id="UP000824246">
    <property type="component" value="Unassembled WGS sequence"/>
</dbReference>
<feature type="non-terminal residue" evidence="1">
    <location>
        <position position="1"/>
    </location>
</feature>
<accession>A0A9D1VRP8</accession>
<organism evidence="1 2">
    <name type="scientific">Candidatus Barnesiella excrementipullorum</name>
    <dbReference type="NCBI Taxonomy" id="2838479"/>
    <lineage>
        <taxon>Bacteria</taxon>
        <taxon>Pseudomonadati</taxon>
        <taxon>Bacteroidota</taxon>
        <taxon>Bacteroidia</taxon>
        <taxon>Bacteroidales</taxon>
        <taxon>Barnesiellaceae</taxon>
        <taxon>Barnesiella</taxon>
    </lineage>
</organism>
<dbReference type="Pfam" id="PF16115">
    <property type="entry name" value="DUF4831"/>
    <property type="match status" value="1"/>
</dbReference>
<dbReference type="AlphaFoldDB" id="A0A9D1VRP8"/>
<gene>
    <name evidence="1" type="ORF">H9982_06075</name>
</gene>
<dbReference type="EMBL" id="DXFB01000156">
    <property type="protein sequence ID" value="HIX45770.1"/>
    <property type="molecule type" value="Genomic_DNA"/>
</dbReference>
<reference evidence="1" key="2">
    <citation type="submission" date="2021-04" db="EMBL/GenBank/DDBJ databases">
        <authorList>
            <person name="Gilroy R."/>
        </authorList>
    </citation>
    <scope>NUCLEOTIDE SEQUENCE</scope>
    <source>
        <strain evidence="1">ChiHjej12B11-16260</strain>
    </source>
</reference>
<reference evidence="1" key="1">
    <citation type="journal article" date="2021" name="PeerJ">
        <title>Extensive microbial diversity within the chicken gut microbiome revealed by metagenomics and culture.</title>
        <authorList>
            <person name="Gilroy R."/>
            <person name="Ravi A."/>
            <person name="Getino M."/>
            <person name="Pursley I."/>
            <person name="Horton D.L."/>
            <person name="Alikhan N.F."/>
            <person name="Baker D."/>
            <person name="Gharbi K."/>
            <person name="Hall N."/>
            <person name="Watson M."/>
            <person name="Adriaenssens E.M."/>
            <person name="Foster-Nyarko E."/>
            <person name="Jarju S."/>
            <person name="Secka A."/>
            <person name="Antonio M."/>
            <person name="Oren A."/>
            <person name="Chaudhuri R.R."/>
            <person name="La Ragione R."/>
            <person name="Hildebrand F."/>
            <person name="Pallen M.J."/>
        </authorList>
    </citation>
    <scope>NUCLEOTIDE SEQUENCE</scope>
    <source>
        <strain evidence="1">ChiHjej12B11-16260</strain>
    </source>
</reference>